<keyword evidence="7" id="KW-1185">Reference proteome</keyword>
<evidence type="ECO:0000256" key="2">
    <source>
        <dbReference type="ARBA" id="ARBA00006411"/>
    </source>
</evidence>
<proteinExistence type="inferred from homology"/>
<evidence type="ECO:0000256" key="3">
    <source>
        <dbReference type="ARBA" id="ARBA00022490"/>
    </source>
</evidence>
<dbReference type="RefSeq" id="WP_139094748.1">
    <property type="nucleotide sequence ID" value="NZ_VDFW01000001.1"/>
</dbReference>
<accession>A0A5C4M882</accession>
<evidence type="ECO:0000313" key="7">
    <source>
        <dbReference type="Proteomes" id="UP000305546"/>
    </source>
</evidence>
<dbReference type="Proteomes" id="UP000305546">
    <property type="component" value="Unassembled WGS sequence"/>
</dbReference>
<dbReference type="AlphaFoldDB" id="A0A5C4M882"/>
<comment type="subcellular location">
    <subcellularLocation>
        <location evidence="1">Cytoplasm</location>
    </subcellularLocation>
</comment>
<dbReference type="OrthoDB" id="3687316at2"/>
<evidence type="ECO:0000313" key="6">
    <source>
        <dbReference type="EMBL" id="TNC29677.1"/>
    </source>
</evidence>
<keyword evidence="4" id="KW-0143">Chaperone</keyword>
<feature type="region of interest" description="Disordered" evidence="5">
    <location>
        <begin position="214"/>
        <end position="233"/>
    </location>
</feature>
<reference evidence="6 7" key="1">
    <citation type="submission" date="2019-06" db="EMBL/GenBank/DDBJ databases">
        <title>Amycolatopsis alkalitolerans sp. nov., isolated from Gastrodia elata Blume.</title>
        <authorList>
            <person name="Narsing Rao M.P."/>
            <person name="Li W.J."/>
        </authorList>
    </citation>
    <scope>NUCLEOTIDE SEQUENCE [LARGE SCALE GENOMIC DNA]</scope>
    <source>
        <strain evidence="6 7">SYSUP0005</strain>
    </source>
</reference>
<gene>
    <name evidence="6" type="ORF">FG385_01605</name>
</gene>
<keyword evidence="3" id="KW-0963">Cytoplasm</keyword>
<evidence type="ECO:0000256" key="1">
    <source>
        <dbReference type="ARBA" id="ARBA00004496"/>
    </source>
</evidence>
<comment type="similarity">
    <text evidence="2">Belongs to the EspG family.</text>
</comment>
<protein>
    <submittedName>
        <fullName evidence="6">ESX secretion-associated protein EspG</fullName>
    </submittedName>
</protein>
<dbReference type="InterPro" id="IPR025734">
    <property type="entry name" value="EspG"/>
</dbReference>
<evidence type="ECO:0000256" key="4">
    <source>
        <dbReference type="ARBA" id="ARBA00023186"/>
    </source>
</evidence>
<comment type="caution">
    <text evidence="6">The sequence shown here is derived from an EMBL/GenBank/DDBJ whole genome shotgun (WGS) entry which is preliminary data.</text>
</comment>
<sequence>MVSRFDFTLGSVEAVVVGRAMDVDVRVFPLRIGNTTVDPVRFAKLARRVYHDLEERRLSVHGELNRNVRLAFELWGVHRVSVTATGTDVEFGELAVFAATDGAQAVVISQAGGEDTLRFSLMPDEELVRTVAGALPGTNAAPGGPLSISHREDRPRSAMAALRQAEKEFDEEETEAFESLEVGSLVRARSPAPRRLESDEERLEEIFAEPRLGGGYFTATGTGRHGERRPVPPVTWLDTESGRYLVQTTTEGSGTITARYVPAGFADVAEALRGLISAVY</sequence>
<organism evidence="6 7">
    <name type="scientific">Amycolatopsis alkalitolerans</name>
    <dbReference type="NCBI Taxonomy" id="2547244"/>
    <lineage>
        <taxon>Bacteria</taxon>
        <taxon>Bacillati</taxon>
        <taxon>Actinomycetota</taxon>
        <taxon>Actinomycetes</taxon>
        <taxon>Pseudonocardiales</taxon>
        <taxon>Pseudonocardiaceae</taxon>
        <taxon>Amycolatopsis</taxon>
    </lineage>
</organism>
<dbReference type="Pfam" id="PF14011">
    <property type="entry name" value="ESX-1_EspG"/>
    <property type="match status" value="1"/>
</dbReference>
<evidence type="ECO:0000256" key="5">
    <source>
        <dbReference type="SAM" id="MobiDB-lite"/>
    </source>
</evidence>
<dbReference type="EMBL" id="VDFW01000001">
    <property type="protein sequence ID" value="TNC29677.1"/>
    <property type="molecule type" value="Genomic_DNA"/>
</dbReference>
<name>A0A5C4M882_9PSEU</name>